<organism evidence="1 2">
    <name type="scientific">Orenia metallireducens</name>
    <dbReference type="NCBI Taxonomy" id="1413210"/>
    <lineage>
        <taxon>Bacteria</taxon>
        <taxon>Bacillati</taxon>
        <taxon>Bacillota</taxon>
        <taxon>Clostridia</taxon>
        <taxon>Halanaerobiales</taxon>
        <taxon>Halobacteroidaceae</taxon>
        <taxon>Orenia</taxon>
    </lineage>
</organism>
<evidence type="ECO:0000313" key="2">
    <source>
        <dbReference type="Proteomes" id="UP000219573"/>
    </source>
</evidence>
<name>A0A285IFA3_9FIRM</name>
<dbReference type="RefSeq" id="WP_097019437.1">
    <property type="nucleotide sequence ID" value="NZ_OBDZ01000039.1"/>
</dbReference>
<proteinExistence type="predicted"/>
<accession>A0A285IFA3</accession>
<reference evidence="2" key="1">
    <citation type="submission" date="2017-09" db="EMBL/GenBank/DDBJ databases">
        <authorList>
            <person name="Varghese N."/>
            <person name="Submissions S."/>
        </authorList>
    </citation>
    <scope>NUCLEOTIDE SEQUENCE [LARGE SCALE GENOMIC DNA]</scope>
    <source>
        <strain evidence="2">MSL47</strain>
    </source>
</reference>
<dbReference type="Proteomes" id="UP000219573">
    <property type="component" value="Unassembled WGS sequence"/>
</dbReference>
<dbReference type="EMBL" id="OBDZ01000039">
    <property type="protein sequence ID" value="SNY45746.1"/>
    <property type="molecule type" value="Genomic_DNA"/>
</dbReference>
<evidence type="ECO:0000313" key="1">
    <source>
        <dbReference type="EMBL" id="SNY45746.1"/>
    </source>
</evidence>
<protein>
    <submittedName>
        <fullName evidence="1">Uncharacterized protein</fullName>
    </submittedName>
</protein>
<dbReference type="AlphaFoldDB" id="A0A285IFA3"/>
<gene>
    <name evidence="1" type="ORF">SAMN06265827_13926</name>
</gene>
<sequence>MSNGMAFNDFAKVLSGWTRNVIDTATTGSGSTTTRFRLKDRYFQPDQFNGYLLQFITGERAGAVYEIAGNGNTYIDVTAPIAAYTPPEDVKLAILNANAGASFVDIVKWGNQYLTGADITQNILNLDVALTEILGASPNYTLADNEDISAGKAFTASEEYQWRNTSLYLRTTGAIDISLEFAPEGSDFYEPEESPLVFSTAGTNIYEINFAWKAIRITGSNSSNVTAKLKGLT</sequence>
<keyword evidence="2" id="KW-1185">Reference proteome</keyword>